<evidence type="ECO:0000313" key="1">
    <source>
        <dbReference type="EMBL" id="NIA71406.1"/>
    </source>
</evidence>
<dbReference type="Proteomes" id="UP000761264">
    <property type="component" value="Unassembled WGS sequence"/>
</dbReference>
<comment type="caution">
    <text evidence="1">The sequence shown here is derived from an EMBL/GenBank/DDBJ whole genome shotgun (WGS) entry which is preliminary data.</text>
</comment>
<keyword evidence="2" id="KW-1185">Reference proteome</keyword>
<organism evidence="1 2">
    <name type="scientific">Pelagibius litoralis</name>
    <dbReference type="NCBI Taxonomy" id="374515"/>
    <lineage>
        <taxon>Bacteria</taxon>
        <taxon>Pseudomonadati</taxon>
        <taxon>Pseudomonadota</taxon>
        <taxon>Alphaproteobacteria</taxon>
        <taxon>Rhodospirillales</taxon>
        <taxon>Rhodovibrionaceae</taxon>
        <taxon>Pelagibius</taxon>
    </lineage>
</organism>
<protein>
    <submittedName>
        <fullName evidence="1">Uncharacterized protein</fullName>
    </submittedName>
</protein>
<proteinExistence type="predicted"/>
<gene>
    <name evidence="1" type="ORF">HBA54_22685</name>
</gene>
<dbReference type="AlphaFoldDB" id="A0A967F1W7"/>
<name>A0A967F1W7_9PROT</name>
<reference evidence="1" key="1">
    <citation type="submission" date="2020-03" db="EMBL/GenBank/DDBJ databases">
        <title>Genome of Pelagibius litoralis DSM 21314T.</title>
        <authorList>
            <person name="Wang G."/>
        </authorList>
    </citation>
    <scope>NUCLEOTIDE SEQUENCE</scope>
    <source>
        <strain evidence="1">DSM 21314</strain>
    </source>
</reference>
<evidence type="ECO:0000313" key="2">
    <source>
        <dbReference type="Proteomes" id="UP000761264"/>
    </source>
</evidence>
<dbReference type="RefSeq" id="WP_167229013.1">
    <property type="nucleotide sequence ID" value="NZ_JAAQPH010000022.1"/>
</dbReference>
<dbReference type="EMBL" id="JAAQPH010000022">
    <property type="protein sequence ID" value="NIA71406.1"/>
    <property type="molecule type" value="Genomic_DNA"/>
</dbReference>
<accession>A0A967F1W7</accession>
<sequence>MVDPPLFDHGWNCHRRHPLLTPIKGESSTRRVSAFVASTDVDASSEVAVNAEFDKDDLTVEDLTVGASEVEGPRLLIP</sequence>